<dbReference type="PANTHER" id="PTHR20858:SF17">
    <property type="entry name" value="HYDROXYMETHYLPYRIMIDINE_PHOSPHOMETHYLPYRIMIDINE KINASE THI20-RELATED"/>
    <property type="match status" value="1"/>
</dbReference>
<keyword evidence="4" id="KW-0808">Transferase</keyword>
<keyword evidence="5" id="KW-1185">Reference proteome</keyword>
<dbReference type="GO" id="GO:0008902">
    <property type="term" value="F:hydroxymethylpyrimidine kinase activity"/>
    <property type="evidence" value="ECO:0007669"/>
    <property type="project" value="UniProtKB-EC"/>
</dbReference>
<sequence>MPSAALPVALTIAGSDSGGGAGIQADLKTFHRFGVFGTSAITAVTVQDTRGVRAVHPIPLEVVTGQIEVVIDDLAPAACKTGMLATRDLVEGVADALRRHPIAAYVLDPVMVATSGDKLLDDDAVAAVRAHLLPLAAVVTPNTDEAEILTGLTVRDEAGLRAAARALVEAGAGAALVKGGHLEGPEAVDLLWDGRRERVWRHPRLDTDDTHGTGCTLSAAIAAGLARGRDLETVVDHAIEFVAAALARAPGLGKGHGPLDHFAPLPPGAALD</sequence>
<comment type="caution">
    <text evidence="4">The sequence shown here is derived from an EMBL/GenBank/DDBJ whole genome shotgun (WGS) entry which is preliminary data.</text>
</comment>
<dbReference type="EMBL" id="JBBHLI010000016">
    <property type="protein sequence ID" value="MEK9502855.1"/>
    <property type="molecule type" value="Genomic_DNA"/>
</dbReference>
<comment type="pathway">
    <text evidence="1">Cofactor biosynthesis; thiamine diphosphate biosynthesis.</text>
</comment>
<reference evidence="4 5" key="1">
    <citation type="submission" date="2024-02" db="EMBL/GenBank/DDBJ databases">
        <title>A novel Gemmatimonadota bacterium.</title>
        <authorList>
            <person name="Du Z.-J."/>
            <person name="Ye Y.-Q."/>
        </authorList>
    </citation>
    <scope>NUCLEOTIDE SEQUENCE [LARGE SCALE GENOMIC DNA]</scope>
    <source>
        <strain evidence="4 5">DH-20</strain>
    </source>
</reference>
<dbReference type="Pfam" id="PF08543">
    <property type="entry name" value="Phos_pyr_kin"/>
    <property type="match status" value="1"/>
</dbReference>
<dbReference type="CDD" id="cd01169">
    <property type="entry name" value="HMPP_kinase"/>
    <property type="match status" value="1"/>
</dbReference>
<keyword evidence="4" id="KW-0418">Kinase</keyword>
<evidence type="ECO:0000256" key="1">
    <source>
        <dbReference type="ARBA" id="ARBA00004948"/>
    </source>
</evidence>
<evidence type="ECO:0000259" key="3">
    <source>
        <dbReference type="Pfam" id="PF08543"/>
    </source>
</evidence>
<dbReference type="InterPro" id="IPR029056">
    <property type="entry name" value="Ribokinase-like"/>
</dbReference>
<dbReference type="InterPro" id="IPR013749">
    <property type="entry name" value="PM/HMP-P_kinase-1"/>
</dbReference>
<evidence type="ECO:0000256" key="2">
    <source>
        <dbReference type="ARBA" id="ARBA00012135"/>
    </source>
</evidence>
<accession>A0ABU9EFW2</accession>
<dbReference type="EC" id="2.7.1.49" evidence="2"/>
<dbReference type="Gene3D" id="3.40.1190.20">
    <property type="match status" value="1"/>
</dbReference>
<evidence type="ECO:0000313" key="4">
    <source>
        <dbReference type="EMBL" id="MEK9502855.1"/>
    </source>
</evidence>
<dbReference type="RefSeq" id="WP_405281822.1">
    <property type="nucleotide sequence ID" value="NZ_JBBHLI010000016.1"/>
</dbReference>
<protein>
    <recommendedName>
        <fullName evidence="2">hydroxymethylpyrimidine kinase</fullName>
        <ecNumber evidence="2">2.7.1.49</ecNumber>
    </recommendedName>
</protein>
<dbReference type="Proteomes" id="UP001484239">
    <property type="component" value="Unassembled WGS sequence"/>
</dbReference>
<dbReference type="PANTHER" id="PTHR20858">
    <property type="entry name" value="PHOSPHOMETHYLPYRIMIDINE KINASE"/>
    <property type="match status" value="1"/>
</dbReference>
<dbReference type="InterPro" id="IPR004399">
    <property type="entry name" value="HMP/HMP-P_kinase_dom"/>
</dbReference>
<name>A0ABU9EFW2_9BACT</name>
<gene>
    <name evidence="4" type="primary">thiD</name>
    <name evidence="4" type="ORF">WI372_17800</name>
</gene>
<dbReference type="GO" id="GO:0008972">
    <property type="term" value="F:phosphomethylpyrimidine kinase activity"/>
    <property type="evidence" value="ECO:0007669"/>
    <property type="project" value="UniProtKB-EC"/>
</dbReference>
<evidence type="ECO:0000313" key="5">
    <source>
        <dbReference type="Proteomes" id="UP001484239"/>
    </source>
</evidence>
<proteinExistence type="predicted"/>
<organism evidence="4 5">
    <name type="scientific">Gaopeijia maritima</name>
    <dbReference type="NCBI Taxonomy" id="3119007"/>
    <lineage>
        <taxon>Bacteria</taxon>
        <taxon>Pseudomonadati</taxon>
        <taxon>Gemmatimonadota</taxon>
        <taxon>Longimicrobiia</taxon>
        <taxon>Gaopeijiales</taxon>
        <taxon>Gaopeijiaceae</taxon>
        <taxon>Gaopeijia</taxon>
    </lineage>
</organism>
<feature type="domain" description="Pyridoxamine kinase/Phosphomethylpyrimidine kinase" evidence="3">
    <location>
        <begin position="16"/>
        <end position="260"/>
    </location>
</feature>
<dbReference type="SUPFAM" id="SSF53613">
    <property type="entry name" value="Ribokinase-like"/>
    <property type="match status" value="1"/>
</dbReference>
<dbReference type="NCBIfam" id="TIGR00097">
    <property type="entry name" value="HMP-P_kinase"/>
    <property type="match status" value="1"/>
</dbReference>